<feature type="transmembrane region" description="Helical" evidence="7">
    <location>
        <begin position="165"/>
        <end position="186"/>
    </location>
</feature>
<dbReference type="EMBL" id="JAAMPI010000296">
    <property type="protein sequence ID" value="KAF4633021.1"/>
    <property type="molecule type" value="Genomic_DNA"/>
</dbReference>
<name>A0A8H4RQ70_9HELO</name>
<comment type="similarity">
    <text evidence="1">Belongs to the TMEM53 family.</text>
</comment>
<keyword evidence="5" id="KW-0539">Nucleus</keyword>
<protein>
    <recommendedName>
        <fullName evidence="10">Indole-diterpene biosynthesis protein PaxU</fullName>
    </recommendedName>
</protein>
<sequence length="284" mass="32396">MPSKTYPTELLDSETTAGIKTRPLSNFVRLSKVVYLYEPPQASPNPSPNAPTTILLCSWLNAVSRHVEYYAQHHMRLYPNARIILVTINTKEFLVHSEAQRRADIKEVVTALLARPRDDERLFVHTLSNGKSLPVKAYVVDSAPGIPQFRRDIRALSVPGRNLNWLLWVPFMSVVVAITSVVYVAVNWMPRWFWKELIWGPTAGLNNVELVHKDCVKGFVYSKEDIVIDFRDVEDHANMADKKGYRVVKKLVEGGQHVQLFKGKGGEKEYWAFVEKVWALGIEP</sequence>
<dbReference type="GO" id="GO:0005640">
    <property type="term" value="C:nuclear outer membrane"/>
    <property type="evidence" value="ECO:0007669"/>
    <property type="project" value="UniProtKB-SubCell"/>
</dbReference>
<evidence type="ECO:0000256" key="7">
    <source>
        <dbReference type="SAM" id="Phobius"/>
    </source>
</evidence>
<keyword evidence="4 7" id="KW-0472">Membrane</keyword>
<evidence type="ECO:0000313" key="8">
    <source>
        <dbReference type="EMBL" id="KAF4633021.1"/>
    </source>
</evidence>
<accession>A0A8H4RQ70</accession>
<evidence type="ECO:0000256" key="3">
    <source>
        <dbReference type="ARBA" id="ARBA00022989"/>
    </source>
</evidence>
<keyword evidence="3 7" id="KW-1133">Transmembrane helix</keyword>
<keyword evidence="9" id="KW-1185">Reference proteome</keyword>
<evidence type="ECO:0000256" key="2">
    <source>
        <dbReference type="ARBA" id="ARBA00022692"/>
    </source>
</evidence>
<comment type="subcellular location">
    <subcellularLocation>
        <location evidence="6">Nucleus outer membrane</location>
        <topology evidence="6">Single-pass membrane protein</topology>
    </subcellularLocation>
</comment>
<evidence type="ECO:0000313" key="9">
    <source>
        <dbReference type="Proteomes" id="UP000566819"/>
    </source>
</evidence>
<gene>
    <name evidence="8" type="ORF">G7Y89_g5096</name>
</gene>
<dbReference type="PANTHER" id="PTHR12265">
    <property type="entry name" value="TRANSMEMBRANE PROTEIN 53"/>
    <property type="match status" value="1"/>
</dbReference>
<reference evidence="8 9" key="1">
    <citation type="submission" date="2020-03" db="EMBL/GenBank/DDBJ databases">
        <title>Draft Genome Sequence of Cudoniella acicularis.</title>
        <authorList>
            <person name="Buettner E."/>
            <person name="Kellner H."/>
        </authorList>
    </citation>
    <scope>NUCLEOTIDE SEQUENCE [LARGE SCALE GENOMIC DNA]</scope>
    <source>
        <strain evidence="8 9">DSM 108380</strain>
    </source>
</reference>
<evidence type="ECO:0000256" key="1">
    <source>
        <dbReference type="ARBA" id="ARBA00007387"/>
    </source>
</evidence>
<dbReference type="InterPro" id="IPR008547">
    <property type="entry name" value="DUF829_TMEM53"/>
</dbReference>
<comment type="caution">
    <text evidence="8">The sequence shown here is derived from an EMBL/GenBank/DDBJ whole genome shotgun (WGS) entry which is preliminary data.</text>
</comment>
<dbReference type="Pfam" id="PF05705">
    <property type="entry name" value="DUF829"/>
    <property type="match status" value="2"/>
</dbReference>
<dbReference type="AlphaFoldDB" id="A0A8H4RQ70"/>
<organism evidence="8 9">
    <name type="scientific">Cudoniella acicularis</name>
    <dbReference type="NCBI Taxonomy" id="354080"/>
    <lineage>
        <taxon>Eukaryota</taxon>
        <taxon>Fungi</taxon>
        <taxon>Dikarya</taxon>
        <taxon>Ascomycota</taxon>
        <taxon>Pezizomycotina</taxon>
        <taxon>Leotiomycetes</taxon>
        <taxon>Helotiales</taxon>
        <taxon>Tricladiaceae</taxon>
        <taxon>Cudoniella</taxon>
    </lineage>
</organism>
<keyword evidence="2 7" id="KW-0812">Transmembrane</keyword>
<evidence type="ECO:0000256" key="4">
    <source>
        <dbReference type="ARBA" id="ARBA00023136"/>
    </source>
</evidence>
<dbReference type="OrthoDB" id="77878at2759"/>
<evidence type="ECO:0000256" key="5">
    <source>
        <dbReference type="ARBA" id="ARBA00023242"/>
    </source>
</evidence>
<dbReference type="SUPFAM" id="SSF53474">
    <property type="entry name" value="alpha/beta-Hydrolases"/>
    <property type="match status" value="1"/>
</dbReference>
<dbReference type="Proteomes" id="UP000566819">
    <property type="component" value="Unassembled WGS sequence"/>
</dbReference>
<evidence type="ECO:0008006" key="10">
    <source>
        <dbReference type="Google" id="ProtNLM"/>
    </source>
</evidence>
<proteinExistence type="inferred from homology"/>
<evidence type="ECO:0000256" key="6">
    <source>
        <dbReference type="ARBA" id="ARBA00034303"/>
    </source>
</evidence>
<dbReference type="PANTHER" id="PTHR12265:SF30">
    <property type="entry name" value="TRANSMEMBRANE PROTEIN 53"/>
    <property type="match status" value="1"/>
</dbReference>
<dbReference type="InterPro" id="IPR029058">
    <property type="entry name" value="AB_hydrolase_fold"/>
</dbReference>